<dbReference type="InterPro" id="IPR032675">
    <property type="entry name" value="LRR_dom_sf"/>
</dbReference>
<dbReference type="Gene3D" id="3.40.50.300">
    <property type="entry name" value="P-loop containing nucleotide triphosphate hydrolases"/>
    <property type="match status" value="1"/>
</dbReference>
<dbReference type="OrthoDB" id="1357022at2759"/>
<dbReference type="SUPFAM" id="SSF52540">
    <property type="entry name" value="P-loop containing nucleoside triphosphate hydrolases"/>
    <property type="match status" value="1"/>
</dbReference>
<reference evidence="17" key="2">
    <citation type="journal article" date="2017" name="J. Anim. Genet.">
        <title>Multiple reference genome sequences of hot pepper reveal the massive evolution of plant disease resistance genes by retroduplication.</title>
        <authorList>
            <person name="Kim S."/>
            <person name="Park J."/>
            <person name="Yeom S.-I."/>
            <person name="Kim Y.-M."/>
            <person name="Seo E."/>
            <person name="Kim K.-T."/>
            <person name="Kim M.-S."/>
            <person name="Lee J.M."/>
            <person name="Cheong K."/>
            <person name="Shin H.-S."/>
            <person name="Kim S.-B."/>
            <person name="Han K."/>
            <person name="Lee J."/>
            <person name="Park M."/>
            <person name="Lee H.-A."/>
            <person name="Lee H.-Y."/>
            <person name="Lee Y."/>
            <person name="Oh S."/>
            <person name="Lee J.H."/>
            <person name="Choi E."/>
            <person name="Choi E."/>
            <person name="Lee S.E."/>
            <person name="Jeon J."/>
            <person name="Kim H."/>
            <person name="Choi G."/>
            <person name="Song H."/>
            <person name="Lee J."/>
            <person name="Lee S.-C."/>
            <person name="Kwon J.-K."/>
            <person name="Lee H.-Y."/>
            <person name="Koo N."/>
            <person name="Hong Y."/>
            <person name="Kim R.W."/>
            <person name="Kang W.-H."/>
            <person name="Huh J.H."/>
            <person name="Kang B.-C."/>
            <person name="Yang T.-J."/>
            <person name="Lee Y.-H."/>
            <person name="Bennetzen J.L."/>
            <person name="Choi D."/>
        </authorList>
    </citation>
    <scope>NUCLEOTIDE SEQUENCE [LARGE SCALE GENOMIC DNA]</scope>
    <source>
        <strain evidence="17">cv. PBC81</strain>
    </source>
</reference>
<comment type="similarity">
    <text evidence="4">Belongs to the disease resistance NB-LRR family.</text>
</comment>
<evidence type="ECO:0000256" key="12">
    <source>
        <dbReference type="ARBA" id="ARBA00023054"/>
    </source>
</evidence>
<keyword evidence="6" id="KW-0433">Leucine-rich repeat</keyword>
<keyword evidence="5" id="KW-0963">Cytoplasm</keyword>
<evidence type="ECO:0000256" key="5">
    <source>
        <dbReference type="ARBA" id="ARBA00022490"/>
    </source>
</evidence>
<evidence type="ECO:0000259" key="14">
    <source>
        <dbReference type="Pfam" id="PF00931"/>
    </source>
</evidence>
<keyword evidence="7" id="KW-0381">Hypersensitive response</keyword>
<sequence length="450" mass="51852">MEIVSDFSTSSHDMDDHQALESVGDFLIDSTSSRSNWMLQHLEGDIVQGHDGIWTYLDIVTISGMGGIGKTTLARKAHDHLKIRYHFDIRVWVTISQVYGSRNLSLEGLHCLSKKTNIEIEKDYEKEDDNELADLVQKILKVRRYLVVVDDIWKNSWKLLRDKVFGPEYDHPPELEETGKQIAEKCLGLSLTISVIARHLSKVARALESWMDVSRTMGEIIANHPDKCLGVLGLSYHNLPNHLKPCFLSMGSFQEDYQVETWGLIQLWIAEGFIRRPESDKSLEEVAEDYLEDLISRNLIIVNKRRFSSEIKGVTELLHEFCLIEVETTKFMHVERTGVVLTLSTQKYNGHRFSFQINGYSDDRRFKLLPSVARVLAIFDENGRYHSIPPVITKLFHLRYLQVRSHADLPASISELQNLQNLIYEGCYNHTTLPEKIWTMKNLRHMLLGS</sequence>
<gene>
    <name evidence="16" type="ORF">CQW23_24990</name>
</gene>
<organism evidence="16 17">
    <name type="scientific">Capsicum baccatum</name>
    <name type="common">Peruvian pepper</name>
    <dbReference type="NCBI Taxonomy" id="33114"/>
    <lineage>
        <taxon>Eukaryota</taxon>
        <taxon>Viridiplantae</taxon>
        <taxon>Streptophyta</taxon>
        <taxon>Embryophyta</taxon>
        <taxon>Tracheophyta</taxon>
        <taxon>Spermatophyta</taxon>
        <taxon>Magnoliopsida</taxon>
        <taxon>eudicotyledons</taxon>
        <taxon>Gunneridae</taxon>
        <taxon>Pentapetalae</taxon>
        <taxon>asterids</taxon>
        <taxon>lamiids</taxon>
        <taxon>Solanales</taxon>
        <taxon>Solanaceae</taxon>
        <taxon>Solanoideae</taxon>
        <taxon>Capsiceae</taxon>
        <taxon>Capsicum</taxon>
    </lineage>
</organism>
<evidence type="ECO:0000256" key="10">
    <source>
        <dbReference type="ARBA" id="ARBA00022821"/>
    </source>
</evidence>
<protein>
    <submittedName>
        <fullName evidence="16">Uncharacterized protein</fullName>
    </submittedName>
</protein>
<dbReference type="EMBL" id="MLFT02000010">
    <property type="protein sequence ID" value="PHT37290.1"/>
    <property type="molecule type" value="Genomic_DNA"/>
</dbReference>
<evidence type="ECO:0000256" key="3">
    <source>
        <dbReference type="ARBA" id="ARBA00004496"/>
    </source>
</evidence>
<dbReference type="STRING" id="33114.A0A2G2VWD0"/>
<keyword evidence="17" id="KW-1185">Reference proteome</keyword>
<proteinExistence type="inferred from homology"/>
<dbReference type="PRINTS" id="PR00364">
    <property type="entry name" value="DISEASERSIST"/>
</dbReference>
<dbReference type="AlphaFoldDB" id="A0A2G2VWD0"/>
<dbReference type="PANTHER" id="PTHR23155">
    <property type="entry name" value="DISEASE RESISTANCE PROTEIN RP"/>
    <property type="match status" value="1"/>
</dbReference>
<dbReference type="InterPro" id="IPR002182">
    <property type="entry name" value="NB-ARC"/>
</dbReference>
<evidence type="ECO:0000256" key="11">
    <source>
        <dbReference type="ARBA" id="ARBA00022840"/>
    </source>
</evidence>
<dbReference type="SUPFAM" id="SSF52058">
    <property type="entry name" value="L domain-like"/>
    <property type="match status" value="1"/>
</dbReference>
<name>A0A2G2VWD0_CAPBA</name>
<dbReference type="PANTHER" id="PTHR23155:SF1152">
    <property type="entry name" value="AAA+ ATPASE DOMAIN-CONTAINING PROTEIN"/>
    <property type="match status" value="1"/>
</dbReference>
<comment type="subcellular location">
    <subcellularLocation>
        <location evidence="3">Cytoplasm</location>
    </subcellularLocation>
    <subcellularLocation>
        <location evidence="2">Membrane</location>
        <topology evidence="2">Peripheral membrane protein</topology>
    </subcellularLocation>
</comment>
<evidence type="ECO:0000256" key="4">
    <source>
        <dbReference type="ARBA" id="ARBA00008894"/>
    </source>
</evidence>
<feature type="domain" description="Disease resistance protein winged helix" evidence="15">
    <location>
        <begin position="253"/>
        <end position="321"/>
    </location>
</feature>
<dbReference type="InterPro" id="IPR044974">
    <property type="entry name" value="Disease_R_plants"/>
</dbReference>
<feature type="domain" description="NB-ARC" evidence="14">
    <location>
        <begin position="57"/>
        <end position="158"/>
    </location>
</feature>
<keyword evidence="8" id="KW-0677">Repeat</keyword>
<dbReference type="Gene3D" id="3.80.10.10">
    <property type="entry name" value="Ribonuclease Inhibitor"/>
    <property type="match status" value="1"/>
</dbReference>
<dbReference type="GO" id="GO:0016020">
    <property type="term" value="C:membrane"/>
    <property type="evidence" value="ECO:0007669"/>
    <property type="project" value="UniProtKB-SubCell"/>
</dbReference>
<dbReference type="Pfam" id="PF23559">
    <property type="entry name" value="WHD_DRP"/>
    <property type="match status" value="1"/>
</dbReference>
<keyword evidence="13" id="KW-0472">Membrane</keyword>
<dbReference type="Pfam" id="PF00931">
    <property type="entry name" value="NB-ARC"/>
    <property type="match status" value="1"/>
</dbReference>
<keyword evidence="11" id="KW-0067">ATP-binding</keyword>
<evidence type="ECO:0000256" key="1">
    <source>
        <dbReference type="ARBA" id="ARBA00002074"/>
    </source>
</evidence>
<evidence type="ECO:0000256" key="13">
    <source>
        <dbReference type="ARBA" id="ARBA00023136"/>
    </source>
</evidence>
<dbReference type="GO" id="GO:0009626">
    <property type="term" value="P:plant-type hypersensitive response"/>
    <property type="evidence" value="ECO:0007669"/>
    <property type="project" value="UniProtKB-KW"/>
</dbReference>
<comment type="caution">
    <text evidence="16">The sequence shown here is derived from an EMBL/GenBank/DDBJ whole genome shotgun (WGS) entry which is preliminary data.</text>
</comment>
<dbReference type="InterPro" id="IPR058922">
    <property type="entry name" value="WHD_DRP"/>
</dbReference>
<accession>A0A2G2VWD0</accession>
<keyword evidence="9" id="KW-0547">Nucleotide-binding</keyword>
<dbReference type="InterPro" id="IPR027417">
    <property type="entry name" value="P-loop_NTPase"/>
</dbReference>
<keyword evidence="12" id="KW-0175">Coiled coil</keyword>
<reference evidence="16 17" key="1">
    <citation type="journal article" date="2017" name="Genome Biol.">
        <title>New reference genome sequences of hot pepper reveal the massive evolution of plant disease-resistance genes by retroduplication.</title>
        <authorList>
            <person name="Kim S."/>
            <person name="Park J."/>
            <person name="Yeom S.I."/>
            <person name="Kim Y.M."/>
            <person name="Seo E."/>
            <person name="Kim K.T."/>
            <person name="Kim M.S."/>
            <person name="Lee J.M."/>
            <person name="Cheong K."/>
            <person name="Shin H.S."/>
            <person name="Kim S.B."/>
            <person name="Han K."/>
            <person name="Lee J."/>
            <person name="Park M."/>
            <person name="Lee H.A."/>
            <person name="Lee H.Y."/>
            <person name="Lee Y."/>
            <person name="Oh S."/>
            <person name="Lee J.H."/>
            <person name="Choi E."/>
            <person name="Choi E."/>
            <person name="Lee S.E."/>
            <person name="Jeon J."/>
            <person name="Kim H."/>
            <person name="Choi G."/>
            <person name="Song H."/>
            <person name="Lee J."/>
            <person name="Lee S.C."/>
            <person name="Kwon J.K."/>
            <person name="Lee H.Y."/>
            <person name="Koo N."/>
            <person name="Hong Y."/>
            <person name="Kim R.W."/>
            <person name="Kang W.H."/>
            <person name="Huh J.H."/>
            <person name="Kang B.C."/>
            <person name="Yang T.J."/>
            <person name="Lee Y.H."/>
            <person name="Bennetzen J.L."/>
            <person name="Choi D."/>
        </authorList>
    </citation>
    <scope>NUCLEOTIDE SEQUENCE [LARGE SCALE GENOMIC DNA]</scope>
    <source>
        <strain evidence="17">cv. PBC81</strain>
    </source>
</reference>
<dbReference type="GO" id="GO:0005524">
    <property type="term" value="F:ATP binding"/>
    <property type="evidence" value="ECO:0007669"/>
    <property type="project" value="UniProtKB-KW"/>
</dbReference>
<evidence type="ECO:0000259" key="15">
    <source>
        <dbReference type="Pfam" id="PF23559"/>
    </source>
</evidence>
<dbReference type="Proteomes" id="UP000224567">
    <property type="component" value="Unassembled WGS sequence"/>
</dbReference>
<comment type="function">
    <text evidence="1">Confers resistance to late blight (Phytophthora infestans) races carrying the avirulence gene Avr1. Resistance proteins guard the plant against pathogens that contain an appropriate avirulence protein via an indirect interaction with this avirulence protein. That triggers a defense system including the hypersensitive response, which restricts the pathogen growth.</text>
</comment>
<evidence type="ECO:0000256" key="8">
    <source>
        <dbReference type="ARBA" id="ARBA00022737"/>
    </source>
</evidence>
<evidence type="ECO:0000256" key="7">
    <source>
        <dbReference type="ARBA" id="ARBA00022667"/>
    </source>
</evidence>
<evidence type="ECO:0000256" key="2">
    <source>
        <dbReference type="ARBA" id="ARBA00004170"/>
    </source>
</evidence>
<dbReference type="Gene3D" id="1.10.10.10">
    <property type="entry name" value="Winged helix-like DNA-binding domain superfamily/Winged helix DNA-binding domain"/>
    <property type="match status" value="1"/>
</dbReference>
<evidence type="ECO:0000313" key="16">
    <source>
        <dbReference type="EMBL" id="PHT37290.1"/>
    </source>
</evidence>
<evidence type="ECO:0000256" key="6">
    <source>
        <dbReference type="ARBA" id="ARBA00022614"/>
    </source>
</evidence>
<dbReference type="GO" id="GO:0043531">
    <property type="term" value="F:ADP binding"/>
    <property type="evidence" value="ECO:0007669"/>
    <property type="project" value="InterPro"/>
</dbReference>
<keyword evidence="10" id="KW-0611">Plant defense</keyword>
<dbReference type="FunFam" id="1.10.10.10:FF:000322">
    <property type="entry name" value="Probable disease resistance protein At1g63360"/>
    <property type="match status" value="1"/>
</dbReference>
<dbReference type="InterPro" id="IPR036388">
    <property type="entry name" value="WH-like_DNA-bd_sf"/>
</dbReference>
<dbReference type="GO" id="GO:0005737">
    <property type="term" value="C:cytoplasm"/>
    <property type="evidence" value="ECO:0007669"/>
    <property type="project" value="UniProtKB-SubCell"/>
</dbReference>
<evidence type="ECO:0000313" key="17">
    <source>
        <dbReference type="Proteomes" id="UP000224567"/>
    </source>
</evidence>
<evidence type="ECO:0000256" key="9">
    <source>
        <dbReference type="ARBA" id="ARBA00022741"/>
    </source>
</evidence>